<keyword evidence="1 3" id="KW-0853">WD repeat</keyword>
<dbReference type="SMART" id="SM00320">
    <property type="entry name" value="WD40"/>
    <property type="match status" value="5"/>
</dbReference>
<protein>
    <submittedName>
        <fullName evidence="6">WD_REPEATS_REGION domain-containing protein</fullName>
    </submittedName>
</protein>
<dbReference type="InterPro" id="IPR015943">
    <property type="entry name" value="WD40/YVTN_repeat-like_dom_sf"/>
</dbReference>
<dbReference type="PROSITE" id="PS50294">
    <property type="entry name" value="WD_REPEATS_REGION"/>
    <property type="match status" value="1"/>
</dbReference>
<dbReference type="AlphaFoldDB" id="A0A158R6T8"/>
<dbReference type="PANTHER" id="PTHR19878">
    <property type="entry name" value="AUTOPHAGY PROTEIN 16-LIKE"/>
    <property type="match status" value="1"/>
</dbReference>
<dbReference type="PROSITE" id="PS50082">
    <property type="entry name" value="WD_REPEATS_2"/>
    <property type="match status" value="3"/>
</dbReference>
<evidence type="ECO:0000256" key="1">
    <source>
        <dbReference type="ARBA" id="ARBA00022574"/>
    </source>
</evidence>
<evidence type="ECO:0000256" key="2">
    <source>
        <dbReference type="ARBA" id="ARBA00022737"/>
    </source>
</evidence>
<dbReference type="PROSITE" id="PS00678">
    <property type="entry name" value="WD_REPEATS_1"/>
    <property type="match status" value="1"/>
</dbReference>
<feature type="repeat" description="WD" evidence="3">
    <location>
        <begin position="184"/>
        <end position="211"/>
    </location>
</feature>
<dbReference type="GO" id="GO:0034274">
    <property type="term" value="C:Atg12-Atg5-Atg16 complex"/>
    <property type="evidence" value="ECO:0007669"/>
    <property type="project" value="TreeGrafter"/>
</dbReference>
<accession>A0A158R6T8</accession>
<dbReference type="SUPFAM" id="SSF50978">
    <property type="entry name" value="WD40 repeat-like"/>
    <property type="match status" value="1"/>
</dbReference>
<dbReference type="PRINTS" id="PR00320">
    <property type="entry name" value="GPROTEINBRPT"/>
</dbReference>
<dbReference type="GO" id="GO:0000421">
    <property type="term" value="C:autophagosome membrane"/>
    <property type="evidence" value="ECO:0007669"/>
    <property type="project" value="TreeGrafter"/>
</dbReference>
<dbReference type="InterPro" id="IPR045160">
    <property type="entry name" value="ATG16"/>
</dbReference>
<gene>
    <name evidence="4" type="ORF">TASK_LOCUS868</name>
</gene>
<evidence type="ECO:0000313" key="5">
    <source>
        <dbReference type="Proteomes" id="UP000282613"/>
    </source>
</evidence>
<dbReference type="Pfam" id="PF00400">
    <property type="entry name" value="WD40"/>
    <property type="match status" value="3"/>
</dbReference>
<dbReference type="Proteomes" id="UP000282613">
    <property type="component" value="Unassembled WGS sequence"/>
</dbReference>
<organism evidence="6">
    <name type="scientific">Taenia asiatica</name>
    <name type="common">Asian tapeworm</name>
    <dbReference type="NCBI Taxonomy" id="60517"/>
    <lineage>
        <taxon>Eukaryota</taxon>
        <taxon>Metazoa</taxon>
        <taxon>Spiralia</taxon>
        <taxon>Lophotrochozoa</taxon>
        <taxon>Platyhelminthes</taxon>
        <taxon>Cestoda</taxon>
        <taxon>Eucestoda</taxon>
        <taxon>Cyclophyllidea</taxon>
        <taxon>Taeniidae</taxon>
        <taxon>Taenia</taxon>
    </lineage>
</organism>
<dbReference type="InterPro" id="IPR036322">
    <property type="entry name" value="WD40_repeat_dom_sf"/>
</dbReference>
<dbReference type="InterPro" id="IPR020472">
    <property type="entry name" value="WD40_PAC1"/>
</dbReference>
<proteinExistence type="predicted"/>
<evidence type="ECO:0000313" key="6">
    <source>
        <dbReference type="WBParaSite" id="TASK_0000086701-mRNA-1"/>
    </source>
</evidence>
<reference evidence="4 5" key="2">
    <citation type="submission" date="2018-11" db="EMBL/GenBank/DDBJ databases">
        <authorList>
            <consortium name="Pathogen Informatics"/>
        </authorList>
    </citation>
    <scope>NUCLEOTIDE SEQUENCE [LARGE SCALE GENOMIC DNA]</scope>
</reference>
<name>A0A158R6T8_TAEAS</name>
<dbReference type="STRING" id="60517.A0A158R6T8"/>
<reference evidence="6" key="1">
    <citation type="submission" date="2016-04" db="UniProtKB">
        <authorList>
            <consortium name="WormBaseParasite"/>
        </authorList>
    </citation>
    <scope>IDENTIFICATION</scope>
</reference>
<dbReference type="GO" id="GO:0034045">
    <property type="term" value="C:phagophore assembly site membrane"/>
    <property type="evidence" value="ECO:0007669"/>
    <property type="project" value="TreeGrafter"/>
</dbReference>
<dbReference type="InterPro" id="IPR001680">
    <property type="entry name" value="WD40_rpt"/>
</dbReference>
<evidence type="ECO:0000313" key="4">
    <source>
        <dbReference type="EMBL" id="VDK22059.1"/>
    </source>
</evidence>
<keyword evidence="5" id="KW-1185">Reference proteome</keyword>
<sequence>MTFVGGSLWVDDILSRLRVRDAKESRGYKSIIDCYTGVRDRVFQLDVANSRLERENKVLSVKVEAGNRTAAKFSNSSELEQKLLNLQEEVINLHRQREKETMILGASSDFACRVWTLADRRLKVNLTGHSDRVVAARFVGGVDAANAIVTASYDRTIKLWNVGRRQCSRTILVTSLCHDILACPSTRSLVSGHSDKKIRIWDQESGHQINEISLSGRITGLDVSNDGISVLACTRNDTLHIVDLRQNSVLKTFQAEDFHVHADCVRPCFSPDGAFIACGSQNGDIFVWNANTGNVESTLHGHDPFSFSCCFEVVELTLFIYNPSNMVICTHWSCRGTHIISCERGKKIIMWLRVK</sequence>
<dbReference type="EMBL" id="UYRS01000143">
    <property type="protein sequence ID" value="VDK22059.1"/>
    <property type="molecule type" value="Genomic_DNA"/>
</dbReference>
<dbReference type="InterPro" id="IPR019775">
    <property type="entry name" value="WD40_repeat_CS"/>
</dbReference>
<feature type="repeat" description="WD" evidence="3">
    <location>
        <begin position="269"/>
        <end position="298"/>
    </location>
</feature>
<dbReference type="PANTHER" id="PTHR19878:SF8">
    <property type="entry name" value="AUTOPHAGY-RELATED 16, ISOFORM F"/>
    <property type="match status" value="1"/>
</dbReference>
<dbReference type="GO" id="GO:0043495">
    <property type="term" value="F:protein-membrane adaptor activity"/>
    <property type="evidence" value="ECO:0007669"/>
    <property type="project" value="TreeGrafter"/>
</dbReference>
<dbReference type="Gene3D" id="2.130.10.10">
    <property type="entry name" value="YVTN repeat-like/Quinoprotein amine dehydrogenase"/>
    <property type="match status" value="2"/>
</dbReference>
<dbReference type="OrthoDB" id="6262491at2759"/>
<evidence type="ECO:0000256" key="3">
    <source>
        <dbReference type="PROSITE-ProRule" id="PRU00221"/>
    </source>
</evidence>
<feature type="repeat" description="WD" evidence="3">
    <location>
        <begin position="126"/>
        <end position="170"/>
    </location>
</feature>
<keyword evidence="2" id="KW-0677">Repeat</keyword>
<dbReference type="GO" id="GO:0000045">
    <property type="term" value="P:autophagosome assembly"/>
    <property type="evidence" value="ECO:0007669"/>
    <property type="project" value="InterPro"/>
</dbReference>
<dbReference type="WBParaSite" id="TASK_0000086701-mRNA-1">
    <property type="protein sequence ID" value="TASK_0000086701-mRNA-1"/>
    <property type="gene ID" value="TASK_0000086701"/>
</dbReference>